<dbReference type="PROSITE" id="PS00028">
    <property type="entry name" value="ZINC_FINGER_C2H2_1"/>
    <property type="match status" value="2"/>
</dbReference>
<dbReference type="InterPro" id="IPR000210">
    <property type="entry name" value="BTB/POZ_dom"/>
</dbReference>
<dbReference type="PROSITE" id="PS50097">
    <property type="entry name" value="BTB"/>
    <property type="match status" value="1"/>
</dbReference>
<accession>A0A2M3ZH23</accession>
<dbReference type="GO" id="GO:0005634">
    <property type="term" value="C:nucleus"/>
    <property type="evidence" value="ECO:0007669"/>
    <property type="project" value="UniProtKB-SubCell"/>
</dbReference>
<dbReference type="AlphaFoldDB" id="A0A2M3ZH23"/>
<feature type="domain" description="BTB" evidence="4">
    <location>
        <begin position="37"/>
        <end position="102"/>
    </location>
</feature>
<protein>
    <submittedName>
        <fullName evidence="6">Uncharacterized protein</fullName>
    </submittedName>
</protein>
<dbReference type="SUPFAM" id="SSF54695">
    <property type="entry name" value="POZ domain"/>
    <property type="match status" value="1"/>
</dbReference>
<dbReference type="GO" id="GO:0048666">
    <property type="term" value="P:neuron development"/>
    <property type="evidence" value="ECO:0007669"/>
    <property type="project" value="UniProtKB-ARBA"/>
</dbReference>
<dbReference type="EMBL" id="GGFM01007083">
    <property type="protein sequence ID" value="MBW27834.1"/>
    <property type="molecule type" value="Transcribed_RNA"/>
</dbReference>
<evidence type="ECO:0000256" key="3">
    <source>
        <dbReference type="PROSITE-ProRule" id="PRU00042"/>
    </source>
</evidence>
<dbReference type="CDD" id="cd18315">
    <property type="entry name" value="BTB_POZ_BAB-like"/>
    <property type="match status" value="1"/>
</dbReference>
<dbReference type="InterPro" id="IPR011333">
    <property type="entry name" value="SKP1/BTB/POZ_sf"/>
</dbReference>
<dbReference type="Pfam" id="PF00096">
    <property type="entry name" value="zf-C2H2"/>
    <property type="match status" value="2"/>
</dbReference>
<dbReference type="Pfam" id="PF00651">
    <property type="entry name" value="BTB"/>
    <property type="match status" value="1"/>
</dbReference>
<proteinExistence type="predicted"/>
<evidence type="ECO:0000256" key="1">
    <source>
        <dbReference type="ARBA" id="ARBA00004123"/>
    </source>
</evidence>
<keyword evidence="3" id="KW-0479">Metal-binding</keyword>
<feature type="domain" description="C2H2-type" evidence="5">
    <location>
        <begin position="484"/>
        <end position="511"/>
    </location>
</feature>
<comment type="subcellular location">
    <subcellularLocation>
        <location evidence="1">Nucleus</location>
    </subcellularLocation>
</comment>
<feature type="domain" description="C2H2-type" evidence="5">
    <location>
        <begin position="510"/>
        <end position="533"/>
    </location>
</feature>
<evidence type="ECO:0000313" key="6">
    <source>
        <dbReference type="EMBL" id="MBW27834.1"/>
    </source>
</evidence>
<dbReference type="GO" id="GO:0003006">
    <property type="term" value="P:developmental process involved in reproduction"/>
    <property type="evidence" value="ECO:0007669"/>
    <property type="project" value="UniProtKB-ARBA"/>
</dbReference>
<dbReference type="InterPro" id="IPR036236">
    <property type="entry name" value="Znf_C2H2_sf"/>
</dbReference>
<dbReference type="PROSITE" id="PS50157">
    <property type="entry name" value="ZINC_FINGER_C2H2_2"/>
    <property type="match status" value="2"/>
</dbReference>
<keyword evidence="2" id="KW-0539">Nucleus</keyword>
<dbReference type="GO" id="GO:0006357">
    <property type="term" value="P:regulation of transcription by RNA polymerase II"/>
    <property type="evidence" value="ECO:0007669"/>
    <property type="project" value="TreeGrafter"/>
</dbReference>
<organism evidence="6">
    <name type="scientific">Anopheles braziliensis</name>
    <dbReference type="NCBI Taxonomy" id="58242"/>
    <lineage>
        <taxon>Eukaryota</taxon>
        <taxon>Metazoa</taxon>
        <taxon>Ecdysozoa</taxon>
        <taxon>Arthropoda</taxon>
        <taxon>Hexapoda</taxon>
        <taxon>Insecta</taxon>
        <taxon>Pterygota</taxon>
        <taxon>Neoptera</taxon>
        <taxon>Endopterygota</taxon>
        <taxon>Diptera</taxon>
        <taxon>Nematocera</taxon>
        <taxon>Culicoidea</taxon>
        <taxon>Culicidae</taxon>
        <taxon>Anophelinae</taxon>
        <taxon>Anopheles</taxon>
    </lineage>
</organism>
<dbReference type="PANTHER" id="PTHR23110:SF106">
    <property type="entry name" value="FI01104P"/>
    <property type="match status" value="1"/>
</dbReference>
<dbReference type="SMART" id="SM00355">
    <property type="entry name" value="ZnF_C2H2"/>
    <property type="match status" value="2"/>
</dbReference>
<dbReference type="FunFam" id="3.30.710.10:FF:000218">
    <property type="entry name" value="Lolal-like protein"/>
    <property type="match status" value="1"/>
</dbReference>
<evidence type="ECO:0000259" key="4">
    <source>
        <dbReference type="PROSITE" id="PS50097"/>
    </source>
</evidence>
<reference evidence="6" key="1">
    <citation type="submission" date="2018-01" db="EMBL/GenBank/DDBJ databases">
        <title>An insight into the sialome of Amazonian anophelines.</title>
        <authorList>
            <person name="Ribeiro J.M."/>
            <person name="Scarpassa V."/>
            <person name="Calvo E."/>
        </authorList>
    </citation>
    <scope>NUCLEOTIDE SEQUENCE</scope>
    <source>
        <tissue evidence="6">Salivary glands</tissue>
    </source>
</reference>
<dbReference type="GO" id="GO:0008270">
    <property type="term" value="F:zinc ion binding"/>
    <property type="evidence" value="ECO:0007669"/>
    <property type="project" value="UniProtKB-KW"/>
</dbReference>
<evidence type="ECO:0000259" key="5">
    <source>
        <dbReference type="PROSITE" id="PS50157"/>
    </source>
</evidence>
<dbReference type="PANTHER" id="PTHR23110">
    <property type="entry name" value="BTB DOMAIN TRANSCRIPTION FACTOR"/>
    <property type="match status" value="1"/>
</dbReference>
<evidence type="ECO:0000256" key="2">
    <source>
        <dbReference type="ARBA" id="ARBA00023242"/>
    </source>
</evidence>
<dbReference type="SMART" id="SM00225">
    <property type="entry name" value="BTB"/>
    <property type="match status" value="1"/>
</dbReference>
<dbReference type="GO" id="GO:0048513">
    <property type="term" value="P:animal organ development"/>
    <property type="evidence" value="ECO:0007669"/>
    <property type="project" value="UniProtKB-ARBA"/>
</dbReference>
<dbReference type="InterPro" id="IPR051095">
    <property type="entry name" value="Dros_DevTransReg"/>
</dbReference>
<sequence>MTNMQNIPPQQFSLRWNNYTHYIATAFDALRYEEDFVDVTLCCEGRKIRAHKMLLSACSPYFKDVFKENPCQHPVIIFKNVRYTDLMSIVEFMYQGEVSIGQDQLPSFLHTAEMLTIRGLTDNSTDTRQTQQAGSVGSSSSIAQQLLQTQPANVLDKSLATGESIYLTLPSNSTIVHQPKLVQAQIQTTPIISKAILKTVPPEMPALTPSSSSISVPLAQQQTQQQATLTKIQVQTTQQHQQQQAQTQQQPQQVQVQVQQLPQVIQQSQQQTQQIQVQTQQQSQQQQNVQTTQATTLQEVVDSVVQNKKKKFKLQQIVTTSQPASTVTVPATTTVTMTATPTGPSTSDGEIYEQETYTLTDVKVVRATPENSAHLRQMQQEEQQVTVETYAEAAQQSSSPMKIEMPEFIGVDEAMGSNTGNNNAFMQESYQLVAENIEEKDEDEDMAQDNIEIEGSDMDMSRIFQSSSEEPSKSNLLQDTELRFRCSICWKGFKHPMSLTLHKDLHSGKTKCPVCLRSFSRSYDMRIHLNKIHQVTLKLDARFNFRNMKAD</sequence>
<dbReference type="Gene3D" id="3.30.710.10">
    <property type="entry name" value="Potassium Channel Kv1.1, Chain A"/>
    <property type="match status" value="1"/>
</dbReference>
<name>A0A2M3ZH23_9DIPT</name>
<dbReference type="Gene3D" id="3.30.160.60">
    <property type="entry name" value="Classic Zinc Finger"/>
    <property type="match status" value="1"/>
</dbReference>
<dbReference type="InterPro" id="IPR013087">
    <property type="entry name" value="Znf_C2H2_type"/>
</dbReference>
<keyword evidence="3" id="KW-0862">Zinc</keyword>
<dbReference type="SUPFAM" id="SSF57667">
    <property type="entry name" value="beta-beta-alpha zinc fingers"/>
    <property type="match status" value="1"/>
</dbReference>
<keyword evidence="3" id="KW-0863">Zinc-finger</keyword>